<dbReference type="InterPro" id="IPR044152">
    <property type="entry name" value="YqjM-like"/>
</dbReference>
<dbReference type="Proteomes" id="UP001215503">
    <property type="component" value="Unassembled WGS sequence"/>
</dbReference>
<evidence type="ECO:0000313" key="7">
    <source>
        <dbReference type="EMBL" id="MDF2096923.1"/>
    </source>
</evidence>
<reference evidence="7 8" key="1">
    <citation type="submission" date="2023-03" db="EMBL/GenBank/DDBJ databases">
        <title>Fodinicurvata sp. CAU 1616 isolated from sea sendiment.</title>
        <authorList>
            <person name="Kim W."/>
        </authorList>
    </citation>
    <scope>NUCLEOTIDE SEQUENCE [LARGE SCALE GENOMIC DNA]</scope>
    <source>
        <strain evidence="7 8">CAU 1616</strain>
    </source>
</reference>
<evidence type="ECO:0000259" key="6">
    <source>
        <dbReference type="Pfam" id="PF00724"/>
    </source>
</evidence>
<dbReference type="SUPFAM" id="SSF51395">
    <property type="entry name" value="FMN-linked oxidoreductases"/>
    <property type="match status" value="1"/>
</dbReference>
<dbReference type="PANTHER" id="PTHR43303:SF4">
    <property type="entry name" value="NADPH DEHYDROGENASE C23G7.10C-RELATED"/>
    <property type="match status" value="1"/>
</dbReference>
<gene>
    <name evidence="7" type="ORF">P2G67_13150</name>
</gene>
<feature type="domain" description="NADH:flavin oxidoreductase/NADH oxidase N-terminal" evidence="6">
    <location>
        <begin position="7"/>
        <end position="344"/>
    </location>
</feature>
<keyword evidence="5" id="KW-0560">Oxidoreductase</keyword>
<keyword evidence="4" id="KW-0521">NADP</keyword>
<comment type="cofactor">
    <cofactor evidence="1">
        <name>FMN</name>
        <dbReference type="ChEBI" id="CHEBI:58210"/>
    </cofactor>
</comment>
<evidence type="ECO:0000256" key="1">
    <source>
        <dbReference type="ARBA" id="ARBA00001917"/>
    </source>
</evidence>
<evidence type="ECO:0000256" key="4">
    <source>
        <dbReference type="ARBA" id="ARBA00022857"/>
    </source>
</evidence>
<accession>A0ABT5YPP9</accession>
<dbReference type="Gene3D" id="3.20.20.70">
    <property type="entry name" value="Aldolase class I"/>
    <property type="match status" value="1"/>
</dbReference>
<sequence length="377" mass="41067">MSCLLGSPLRLRDVTLSNRVAVSPMCQYSARDGFAGDYHFVHLGRFGLGGAGLVFTEATAVVPEGRITHGCLGLWQDEQIPGLHRITQFLKAHGTVPGIQLGHAGRKASMQRPWEGNGPLDESNFAQGERTWETMAPTAIPMDEGWLVPREMERADMERLIAAWVAAVGRAEEAGFEVIELHAAHGYLLHSFLSPISNRREDAYGGDREGRARFPLEVAEAVRKAWPAGKSLFVRLSSVDGIEGGWQLEDTVWLAGRLKEIGVDVIDCSSGGLAGSATAARVKRGPGFQLPFAETVRREADIATMAVGLILEARQAEAALAEGKADIIAIGRQALAHPNWALTAIGELEGDVPEGFQRWPQQAGWWLERRQRALIKN</sequence>
<evidence type="ECO:0000313" key="8">
    <source>
        <dbReference type="Proteomes" id="UP001215503"/>
    </source>
</evidence>
<proteinExistence type="predicted"/>
<keyword evidence="3" id="KW-0288">FMN</keyword>
<protein>
    <submittedName>
        <fullName evidence="7">NADH:flavin oxidoreductase/NADH oxidase</fullName>
    </submittedName>
</protein>
<dbReference type="PANTHER" id="PTHR43303">
    <property type="entry name" value="NADPH DEHYDROGENASE C23G7.10C-RELATED"/>
    <property type="match status" value="1"/>
</dbReference>
<comment type="caution">
    <text evidence="7">The sequence shown here is derived from an EMBL/GenBank/DDBJ whole genome shotgun (WGS) entry which is preliminary data.</text>
</comment>
<dbReference type="InterPro" id="IPR013785">
    <property type="entry name" value="Aldolase_TIM"/>
</dbReference>
<name>A0ABT5YPP9_9PROT</name>
<dbReference type="InterPro" id="IPR001155">
    <property type="entry name" value="OxRdtase_FMN_N"/>
</dbReference>
<dbReference type="CDD" id="cd02932">
    <property type="entry name" value="OYE_YqiM_FMN"/>
    <property type="match status" value="1"/>
</dbReference>
<evidence type="ECO:0000256" key="2">
    <source>
        <dbReference type="ARBA" id="ARBA00022630"/>
    </source>
</evidence>
<dbReference type="RefSeq" id="WP_275823689.1">
    <property type="nucleotide sequence ID" value="NZ_JARHUD010000008.1"/>
</dbReference>
<keyword evidence="2" id="KW-0285">Flavoprotein</keyword>
<keyword evidence="8" id="KW-1185">Reference proteome</keyword>
<evidence type="ECO:0000256" key="3">
    <source>
        <dbReference type="ARBA" id="ARBA00022643"/>
    </source>
</evidence>
<dbReference type="Pfam" id="PF00724">
    <property type="entry name" value="Oxidored_FMN"/>
    <property type="match status" value="1"/>
</dbReference>
<organism evidence="7 8">
    <name type="scientific">Aquibaculum arenosum</name>
    <dbReference type="NCBI Taxonomy" id="3032591"/>
    <lineage>
        <taxon>Bacteria</taxon>
        <taxon>Pseudomonadati</taxon>
        <taxon>Pseudomonadota</taxon>
        <taxon>Alphaproteobacteria</taxon>
        <taxon>Rhodospirillales</taxon>
        <taxon>Rhodovibrionaceae</taxon>
        <taxon>Aquibaculum</taxon>
    </lineage>
</organism>
<evidence type="ECO:0000256" key="5">
    <source>
        <dbReference type="ARBA" id="ARBA00023002"/>
    </source>
</evidence>
<dbReference type="EMBL" id="JARHUD010000008">
    <property type="protein sequence ID" value="MDF2096923.1"/>
    <property type="molecule type" value="Genomic_DNA"/>
</dbReference>